<dbReference type="FunFam" id="2.60.40.790:FF:000006">
    <property type="entry name" value="calcyclin-binding protein-like"/>
    <property type="match status" value="1"/>
</dbReference>
<evidence type="ECO:0000313" key="13">
    <source>
        <dbReference type="Proteomes" id="UP000694920"/>
    </source>
</evidence>
<dbReference type="InterPro" id="IPR037201">
    <property type="entry name" value="CacyBP_N"/>
</dbReference>
<evidence type="ECO:0000256" key="9">
    <source>
        <dbReference type="ARBA" id="ARBA00025145"/>
    </source>
</evidence>
<evidence type="ECO:0000256" key="5">
    <source>
        <dbReference type="ARBA" id="ARBA00022553"/>
    </source>
</evidence>
<keyword evidence="4" id="KW-0963">Cytoplasm</keyword>
<dbReference type="GO" id="GO:0015631">
    <property type="term" value="F:tubulin binding"/>
    <property type="evidence" value="ECO:0007669"/>
    <property type="project" value="InterPro"/>
</dbReference>
<dbReference type="InterPro" id="IPR007052">
    <property type="entry name" value="CS_dom"/>
</dbReference>
<comment type="subcellular location">
    <subcellularLocation>
        <location evidence="2">Cytoplasm</location>
    </subcellularLocation>
    <subcellularLocation>
        <location evidence="1">Nucleus</location>
    </subcellularLocation>
</comment>
<evidence type="ECO:0000256" key="10">
    <source>
        <dbReference type="SAM" id="Coils"/>
    </source>
</evidence>
<dbReference type="GO" id="GO:0044548">
    <property type="term" value="F:S100 protein binding"/>
    <property type="evidence" value="ECO:0007669"/>
    <property type="project" value="InterPro"/>
</dbReference>
<keyword evidence="5" id="KW-0597">Phosphoprotein</keyword>
<evidence type="ECO:0000256" key="1">
    <source>
        <dbReference type="ARBA" id="ARBA00004123"/>
    </source>
</evidence>
<dbReference type="Proteomes" id="UP000694920">
    <property type="component" value="Unplaced"/>
</dbReference>
<reference evidence="14" key="1">
    <citation type="submission" date="2025-08" db="UniProtKB">
        <authorList>
            <consortium name="RefSeq"/>
        </authorList>
    </citation>
    <scope>IDENTIFICATION</scope>
</reference>
<dbReference type="InterPro" id="IPR008978">
    <property type="entry name" value="HSP20-like_chaperone"/>
</dbReference>
<keyword evidence="8" id="KW-0539">Nucleus</keyword>
<dbReference type="Pfam" id="PF09032">
    <property type="entry name" value="Siah-Interact_N"/>
    <property type="match status" value="1"/>
</dbReference>
<evidence type="ECO:0000313" key="14">
    <source>
        <dbReference type="RefSeq" id="XP_015596983.1"/>
    </source>
</evidence>
<sequence>MTSRADEMKLDIDELNALLKQACRQRSKDILSLEVRRLETELAKIVEQNKIESKPGNVVPNAGPKCYEVKLKNYAWDQSDKYIKLYVTLKNVQSLPKEAVFCNFTDKSIDLHVLGLDNRNYQLPINNLCEEIDPEKSYIKVKSDMIAIFLAKTTSKNWSHVTGVEKKITEAKAPSVPSMEEDSDPGASLMNLMKKMYQDGDDEIKKTIAKAWTESQDKKASGLGDFPSL</sequence>
<dbReference type="PROSITE" id="PS51048">
    <property type="entry name" value="SGS"/>
    <property type="match status" value="1"/>
</dbReference>
<dbReference type="SUPFAM" id="SSF49764">
    <property type="entry name" value="HSP20-like chaperones"/>
    <property type="match status" value="1"/>
</dbReference>
<organism evidence="13 14">
    <name type="scientific">Cephus cinctus</name>
    <name type="common">Wheat stem sawfly</name>
    <dbReference type="NCBI Taxonomy" id="211228"/>
    <lineage>
        <taxon>Eukaryota</taxon>
        <taxon>Metazoa</taxon>
        <taxon>Ecdysozoa</taxon>
        <taxon>Arthropoda</taxon>
        <taxon>Hexapoda</taxon>
        <taxon>Insecta</taxon>
        <taxon>Pterygota</taxon>
        <taxon>Neoptera</taxon>
        <taxon>Endopterygota</taxon>
        <taxon>Hymenoptera</taxon>
        <taxon>Cephoidea</taxon>
        <taxon>Cephidae</taxon>
        <taxon>Cephus</taxon>
    </lineage>
</organism>
<evidence type="ECO:0000256" key="7">
    <source>
        <dbReference type="ARBA" id="ARBA00022990"/>
    </source>
</evidence>
<dbReference type="GeneID" id="107268578"/>
<dbReference type="KEGG" id="ccin:107268578"/>
<dbReference type="Gene3D" id="4.10.860.10">
    <property type="entry name" value="UVR domain"/>
    <property type="match status" value="1"/>
</dbReference>
<dbReference type="AlphaFoldDB" id="A0AAJ7BYX3"/>
<evidence type="ECO:0000256" key="2">
    <source>
        <dbReference type="ARBA" id="ARBA00004496"/>
    </source>
</evidence>
<keyword evidence="7" id="KW-0007">Acetylation</keyword>
<dbReference type="GO" id="GO:0005737">
    <property type="term" value="C:cytoplasm"/>
    <property type="evidence" value="ECO:0007669"/>
    <property type="project" value="UniProtKB-SubCell"/>
</dbReference>
<feature type="domain" description="SGS" evidence="11">
    <location>
        <begin position="147"/>
        <end position="229"/>
    </location>
</feature>
<dbReference type="PANTHER" id="PTHR13164:SF3">
    <property type="entry name" value="CALCYCLIN-BINDING PROTEIN"/>
    <property type="match status" value="1"/>
</dbReference>
<dbReference type="PROSITE" id="PS51203">
    <property type="entry name" value="CS"/>
    <property type="match status" value="1"/>
</dbReference>
<dbReference type="RefSeq" id="XP_015596983.1">
    <property type="nucleotide sequence ID" value="XM_015741497.2"/>
</dbReference>
<dbReference type="InterPro" id="IPR037893">
    <property type="entry name" value="CS_CacyBP"/>
</dbReference>
<evidence type="ECO:0000256" key="8">
    <source>
        <dbReference type="ARBA" id="ARBA00023242"/>
    </source>
</evidence>
<dbReference type="GO" id="GO:0005634">
    <property type="term" value="C:nucleus"/>
    <property type="evidence" value="ECO:0007669"/>
    <property type="project" value="UniProtKB-SubCell"/>
</dbReference>
<keyword evidence="6" id="KW-0833">Ubl conjugation pathway</keyword>
<evidence type="ECO:0000256" key="6">
    <source>
        <dbReference type="ARBA" id="ARBA00022786"/>
    </source>
</evidence>
<dbReference type="InterPro" id="IPR015120">
    <property type="entry name" value="Siah-Interact_N"/>
</dbReference>
<feature type="coiled-coil region" evidence="10">
    <location>
        <begin position="5"/>
        <end position="48"/>
    </location>
</feature>
<dbReference type="Pfam" id="PF04969">
    <property type="entry name" value="CS"/>
    <property type="match status" value="1"/>
</dbReference>
<feature type="domain" description="CS" evidence="12">
    <location>
        <begin position="69"/>
        <end position="162"/>
    </location>
</feature>
<dbReference type="CDD" id="cd06468">
    <property type="entry name" value="p23_CacyBP"/>
    <property type="match status" value="1"/>
</dbReference>
<proteinExistence type="predicted"/>
<protein>
    <recommendedName>
        <fullName evidence="3">Calcyclin-binding protein</fullName>
    </recommendedName>
</protein>
<evidence type="ECO:0000259" key="11">
    <source>
        <dbReference type="PROSITE" id="PS51048"/>
    </source>
</evidence>
<dbReference type="InterPro" id="IPR007699">
    <property type="entry name" value="SGS_dom"/>
</dbReference>
<evidence type="ECO:0000256" key="3">
    <source>
        <dbReference type="ARBA" id="ARBA00015702"/>
    </source>
</evidence>
<dbReference type="SUPFAM" id="SSF140106">
    <property type="entry name" value="Calcyclin-binding protein-like"/>
    <property type="match status" value="1"/>
</dbReference>
<dbReference type="Gene3D" id="2.60.40.790">
    <property type="match status" value="1"/>
</dbReference>
<keyword evidence="10" id="KW-0175">Coiled coil</keyword>
<gene>
    <name evidence="14" type="primary">LOC107268578</name>
</gene>
<dbReference type="PANTHER" id="PTHR13164">
    <property type="entry name" value="CALICYLIN BINDING PROTEIN"/>
    <property type="match status" value="1"/>
</dbReference>
<dbReference type="GO" id="GO:0007507">
    <property type="term" value="P:heart development"/>
    <property type="evidence" value="ECO:0007669"/>
    <property type="project" value="TreeGrafter"/>
</dbReference>
<accession>A0AAJ7BYX3</accession>
<dbReference type="GO" id="GO:0031625">
    <property type="term" value="F:ubiquitin protein ligase binding"/>
    <property type="evidence" value="ECO:0007669"/>
    <property type="project" value="InterPro"/>
</dbReference>
<comment type="function">
    <text evidence="9">May be involved in calcium-dependent ubiquitination and subsequent proteasomal degradation of target proteins. Probably serves as a molecular bridge in ubiquitin E3 complexes. Participates in the ubiquitin-mediated degradation of beta-catenin (CTNNB1).</text>
</comment>
<evidence type="ECO:0000256" key="4">
    <source>
        <dbReference type="ARBA" id="ARBA00022490"/>
    </source>
</evidence>
<keyword evidence="13" id="KW-1185">Reference proteome</keyword>
<dbReference type="InterPro" id="IPR052289">
    <property type="entry name" value="Calcyclin-binding_UBL-bridge"/>
</dbReference>
<evidence type="ECO:0000259" key="12">
    <source>
        <dbReference type="PROSITE" id="PS51203"/>
    </source>
</evidence>
<name>A0AAJ7BYX3_CEPCN</name>